<dbReference type="PROSITE" id="PS51257">
    <property type="entry name" value="PROKAR_LIPOPROTEIN"/>
    <property type="match status" value="1"/>
</dbReference>
<sequence>MNQKLPFLPVVLAAVALLFSGCSDGVKEKEAVQQAIRKQSEIQQFRFSGSGSFGWDTPGAASSSASNLLTTALAGAVNGAQLEWSGIASYNPVRLETNVQMTTRSGNSFQIPFLIKDNKMYAQIPLLNKKDEYYSFDLAKPAGSSSPGALPSDALARTRDEMTRMLDSLLSGVEPKWFKEDKLDDAGAGKQYSIEITEANAAELSKQMEAGLDGWTGQLQAITGGTWSGPPKLAGMQLQAPGYIRLGVNPESFLEQISLDLNALPAASSPAPGTYRFKLDYSLSDINEPISFEQNVPAAVKPFEDLWKLLPKK</sequence>
<dbReference type="EMBL" id="JACXJA010000007">
    <property type="protein sequence ID" value="MBD2861794.1"/>
    <property type="molecule type" value="Genomic_DNA"/>
</dbReference>
<dbReference type="RefSeq" id="WP_190926119.1">
    <property type="nucleotide sequence ID" value="NZ_JACXJA010000007.1"/>
</dbReference>
<dbReference type="Gene3D" id="2.50.20.20">
    <property type="match status" value="1"/>
</dbReference>
<dbReference type="Proteomes" id="UP000639396">
    <property type="component" value="Unassembled WGS sequence"/>
</dbReference>
<dbReference type="AlphaFoldDB" id="A0A927C5L6"/>
<evidence type="ECO:0008006" key="3">
    <source>
        <dbReference type="Google" id="ProtNLM"/>
    </source>
</evidence>
<comment type="caution">
    <text evidence="1">The sequence shown here is derived from an EMBL/GenBank/DDBJ whole genome shotgun (WGS) entry which is preliminary data.</text>
</comment>
<accession>A0A927C5L6</accession>
<gene>
    <name evidence="1" type="ORF">IDH45_07350</name>
</gene>
<evidence type="ECO:0000313" key="2">
    <source>
        <dbReference type="Proteomes" id="UP000639396"/>
    </source>
</evidence>
<name>A0A927C5L6_9BACL</name>
<keyword evidence="2" id="KW-1185">Reference proteome</keyword>
<reference evidence="1" key="1">
    <citation type="submission" date="2020-09" db="EMBL/GenBank/DDBJ databases">
        <title>A novel bacterium of genus Paenibacillus, isolated from South China Sea.</title>
        <authorList>
            <person name="Huang H."/>
            <person name="Mo K."/>
            <person name="Hu Y."/>
        </authorList>
    </citation>
    <scope>NUCLEOTIDE SEQUENCE</scope>
    <source>
        <strain evidence="1">IB182363</strain>
    </source>
</reference>
<protein>
    <recommendedName>
        <fullName evidence="3">Lipoprotein</fullName>
    </recommendedName>
</protein>
<proteinExistence type="predicted"/>
<evidence type="ECO:0000313" key="1">
    <source>
        <dbReference type="EMBL" id="MBD2861794.1"/>
    </source>
</evidence>
<organism evidence="1 2">
    <name type="scientific">Paenibacillus oceani</name>
    <dbReference type="NCBI Taxonomy" id="2772510"/>
    <lineage>
        <taxon>Bacteria</taxon>
        <taxon>Bacillati</taxon>
        <taxon>Bacillota</taxon>
        <taxon>Bacilli</taxon>
        <taxon>Bacillales</taxon>
        <taxon>Paenibacillaceae</taxon>
        <taxon>Paenibacillus</taxon>
    </lineage>
</organism>